<comment type="similarity">
    <text evidence="1">Belongs to the SorC transcriptional regulatory family.</text>
</comment>
<evidence type="ECO:0000313" key="6">
    <source>
        <dbReference type="EMBL" id="MFC0200311.1"/>
    </source>
</evidence>
<keyword evidence="7" id="KW-1185">Reference proteome</keyword>
<keyword evidence="4" id="KW-0804">Transcription</keyword>
<dbReference type="EMBL" id="JBHLWQ010000070">
    <property type="protein sequence ID" value="MFC0200311.1"/>
    <property type="molecule type" value="Genomic_DNA"/>
</dbReference>
<evidence type="ECO:0000313" key="7">
    <source>
        <dbReference type="Proteomes" id="UP001589795"/>
    </source>
</evidence>
<dbReference type="PANTHER" id="PTHR34294:SF1">
    <property type="entry name" value="TRANSCRIPTIONAL REGULATOR LSRR"/>
    <property type="match status" value="1"/>
</dbReference>
<evidence type="ECO:0000256" key="1">
    <source>
        <dbReference type="ARBA" id="ARBA00010466"/>
    </source>
</evidence>
<gene>
    <name evidence="6" type="ORF">ACFFIZ_08245</name>
</gene>
<dbReference type="SUPFAM" id="SSF100950">
    <property type="entry name" value="NagB/RpiA/CoA transferase-like"/>
    <property type="match status" value="1"/>
</dbReference>
<accession>A0ABV6CHS9</accession>
<dbReference type="RefSeq" id="WP_265507433.1">
    <property type="nucleotide sequence ID" value="NZ_JAOTBE010000031.1"/>
</dbReference>
<evidence type="ECO:0000256" key="4">
    <source>
        <dbReference type="ARBA" id="ARBA00023163"/>
    </source>
</evidence>
<keyword evidence="3" id="KW-0238">DNA-binding</keyword>
<dbReference type="Gene3D" id="3.40.50.1360">
    <property type="match status" value="1"/>
</dbReference>
<dbReference type="InterPro" id="IPR037171">
    <property type="entry name" value="NagB/RpiA_transferase-like"/>
</dbReference>
<dbReference type="InterPro" id="IPR051054">
    <property type="entry name" value="SorC_transcr_regulators"/>
</dbReference>
<evidence type="ECO:0000256" key="2">
    <source>
        <dbReference type="ARBA" id="ARBA00023015"/>
    </source>
</evidence>
<name>A0ABV6CHS9_9RHOB</name>
<protein>
    <submittedName>
        <fullName evidence="6">Sugar-binding domain-containing protein</fullName>
    </submittedName>
</protein>
<proteinExistence type="inferred from homology"/>
<evidence type="ECO:0000259" key="5">
    <source>
        <dbReference type="Pfam" id="PF04198"/>
    </source>
</evidence>
<dbReference type="Pfam" id="PF04198">
    <property type="entry name" value="Sugar-bind"/>
    <property type="match status" value="1"/>
</dbReference>
<feature type="domain" description="Sugar-binding" evidence="5">
    <location>
        <begin position="27"/>
        <end position="116"/>
    </location>
</feature>
<dbReference type="InterPro" id="IPR007324">
    <property type="entry name" value="Sugar-bd_dom_put"/>
</dbReference>
<evidence type="ECO:0000256" key="3">
    <source>
        <dbReference type="ARBA" id="ARBA00023125"/>
    </source>
</evidence>
<organism evidence="6 7">
    <name type="scientific">Paracoccus rhizosphaerae</name>
    <dbReference type="NCBI Taxonomy" id="1133347"/>
    <lineage>
        <taxon>Bacteria</taxon>
        <taxon>Pseudomonadati</taxon>
        <taxon>Pseudomonadota</taxon>
        <taxon>Alphaproteobacteria</taxon>
        <taxon>Rhodobacterales</taxon>
        <taxon>Paracoccaceae</taxon>
        <taxon>Paracoccus</taxon>
    </lineage>
</organism>
<dbReference type="Proteomes" id="UP001589795">
    <property type="component" value="Unassembled WGS sequence"/>
</dbReference>
<comment type="caution">
    <text evidence="6">The sequence shown here is derived from an EMBL/GenBank/DDBJ whole genome shotgun (WGS) entry which is preliminary data.</text>
</comment>
<keyword evidence="2" id="KW-0805">Transcription regulation</keyword>
<reference evidence="6 7" key="1">
    <citation type="submission" date="2024-09" db="EMBL/GenBank/DDBJ databases">
        <authorList>
            <person name="Sun Q."/>
            <person name="Mori K."/>
        </authorList>
    </citation>
    <scope>NUCLEOTIDE SEQUENCE [LARGE SCALE GENOMIC DNA]</scope>
    <source>
        <strain evidence="6 7">CCM 7904</strain>
    </source>
</reference>
<sequence>MTRVRVNKLIAQVREDGAVHIDVALPLTDCVELGEALAARYRLVDAAVVLDLPDHLEQKRPMGEAAGATIGKLIEWRALRIATATGRTLSFAVRALHERPQPDSRVLGLTGGVTRSSGTNTL</sequence>
<dbReference type="PANTHER" id="PTHR34294">
    <property type="entry name" value="TRANSCRIPTIONAL REGULATOR-RELATED"/>
    <property type="match status" value="1"/>
</dbReference>